<dbReference type="VEuPathDB" id="FungiDB:I7I52_03666"/>
<evidence type="ECO:0000313" key="3">
    <source>
        <dbReference type="Proteomes" id="UP000670092"/>
    </source>
</evidence>
<comment type="caution">
    <text evidence="2">The sequence shown here is derived from an EMBL/GenBank/DDBJ whole genome shotgun (WGS) entry which is preliminary data.</text>
</comment>
<feature type="compositionally biased region" description="Low complexity" evidence="1">
    <location>
        <begin position="9"/>
        <end position="20"/>
    </location>
</feature>
<sequence length="329" mass="38476">MLIEGTNRSTPPTKTPTASPIQPTRMARRFMSATVVTELARDAARTPPPTDDAQTYFDQSLVILGRTFEVQRREMQSQLQTHNGSILDHINGLRRDVDERFREVEAKMDQRFREVEAKMDERFQEVEAKMDERFQNVDKRFQDVDKRFQDVDKRFQDVDKRFQEVEAKMDAGFKRVEVMLENERAIRTNSTLRRMHQPINLVKVLKPTGPDTVQWQSHPRFPKHMKGLYRLGQQAKDEANDRTPYRRQQQEALRTIRELAAFYEVVVYSDEQSESEGTEVDVQADVDAYMEILLDKWGMDWTKVCEIAQRTLMLQQGHAGTKRPGNPIV</sequence>
<dbReference type="OrthoDB" id="5334827at2759"/>
<proteinExistence type="predicted"/>
<dbReference type="AlphaFoldDB" id="A0A8H7ZB78"/>
<dbReference type="EMBL" id="JAEVHI010000001">
    <property type="protein sequence ID" value="KAG5305112.1"/>
    <property type="molecule type" value="Genomic_DNA"/>
</dbReference>
<evidence type="ECO:0000256" key="1">
    <source>
        <dbReference type="SAM" id="MobiDB-lite"/>
    </source>
</evidence>
<protein>
    <submittedName>
        <fullName evidence="2">Uncharacterized protein</fullName>
    </submittedName>
</protein>
<accession>A0A8H7ZB78</accession>
<dbReference type="Gene3D" id="6.10.250.2540">
    <property type="match status" value="2"/>
</dbReference>
<reference evidence="2 3" key="1">
    <citation type="submission" date="2021-01" db="EMBL/GenBank/DDBJ databases">
        <title>Chromosome-level genome assembly of a human fungal pathogen reveals clustering of transcriptionally co-regulated genes.</title>
        <authorList>
            <person name="Voorhies M."/>
            <person name="Cohen S."/>
            <person name="Shea T.P."/>
            <person name="Petrus S."/>
            <person name="Munoz J.F."/>
            <person name="Poplawski S."/>
            <person name="Goldman W.E."/>
            <person name="Michael T."/>
            <person name="Cuomo C.A."/>
            <person name="Sil A."/>
            <person name="Beyhan S."/>
        </authorList>
    </citation>
    <scope>NUCLEOTIDE SEQUENCE [LARGE SCALE GENOMIC DNA]</scope>
    <source>
        <strain evidence="2 3">G184AR</strain>
    </source>
</reference>
<feature type="region of interest" description="Disordered" evidence="1">
    <location>
        <begin position="1"/>
        <end position="25"/>
    </location>
</feature>
<gene>
    <name evidence="2" type="ORF">I7I52_03666</name>
</gene>
<organism evidence="2 3">
    <name type="scientific">Ajellomyces capsulatus</name>
    <name type="common">Darling's disease fungus</name>
    <name type="synonym">Histoplasma capsulatum</name>
    <dbReference type="NCBI Taxonomy" id="5037"/>
    <lineage>
        <taxon>Eukaryota</taxon>
        <taxon>Fungi</taxon>
        <taxon>Dikarya</taxon>
        <taxon>Ascomycota</taxon>
        <taxon>Pezizomycotina</taxon>
        <taxon>Eurotiomycetes</taxon>
        <taxon>Eurotiomycetidae</taxon>
        <taxon>Onygenales</taxon>
        <taxon>Ajellomycetaceae</taxon>
        <taxon>Histoplasma</taxon>
    </lineage>
</organism>
<name>A0A8H7ZB78_AJECA</name>
<evidence type="ECO:0000313" key="2">
    <source>
        <dbReference type="EMBL" id="KAG5305112.1"/>
    </source>
</evidence>
<dbReference type="Proteomes" id="UP000670092">
    <property type="component" value="Unassembled WGS sequence"/>
</dbReference>